<accession>A0A0A9G165</accession>
<protein>
    <submittedName>
        <fullName evidence="1">Uncharacterized protein</fullName>
    </submittedName>
</protein>
<reference evidence="1" key="1">
    <citation type="submission" date="2014-09" db="EMBL/GenBank/DDBJ databases">
        <authorList>
            <person name="Magalhaes I.L.F."/>
            <person name="Oliveira U."/>
            <person name="Santos F.R."/>
            <person name="Vidigal T.H.D.A."/>
            <person name="Brescovit A.D."/>
            <person name="Santos A.J."/>
        </authorList>
    </citation>
    <scope>NUCLEOTIDE SEQUENCE</scope>
    <source>
        <tissue evidence="1">Shoot tissue taken approximately 20 cm above the soil surface</tissue>
    </source>
</reference>
<dbReference type="EMBL" id="GBRH01183523">
    <property type="protein sequence ID" value="JAE14373.1"/>
    <property type="molecule type" value="Transcribed_RNA"/>
</dbReference>
<reference evidence="1" key="2">
    <citation type="journal article" date="2015" name="Data Brief">
        <title>Shoot transcriptome of the giant reed, Arundo donax.</title>
        <authorList>
            <person name="Barrero R.A."/>
            <person name="Guerrero F.D."/>
            <person name="Moolhuijzen P."/>
            <person name="Goolsby J.A."/>
            <person name="Tidwell J."/>
            <person name="Bellgard S.E."/>
            <person name="Bellgard M.I."/>
        </authorList>
    </citation>
    <scope>NUCLEOTIDE SEQUENCE</scope>
    <source>
        <tissue evidence="1">Shoot tissue taken approximately 20 cm above the soil surface</tissue>
    </source>
</reference>
<organism evidence="1">
    <name type="scientific">Arundo donax</name>
    <name type="common">Giant reed</name>
    <name type="synonym">Donax arundinaceus</name>
    <dbReference type="NCBI Taxonomy" id="35708"/>
    <lineage>
        <taxon>Eukaryota</taxon>
        <taxon>Viridiplantae</taxon>
        <taxon>Streptophyta</taxon>
        <taxon>Embryophyta</taxon>
        <taxon>Tracheophyta</taxon>
        <taxon>Spermatophyta</taxon>
        <taxon>Magnoliopsida</taxon>
        <taxon>Liliopsida</taxon>
        <taxon>Poales</taxon>
        <taxon>Poaceae</taxon>
        <taxon>PACMAD clade</taxon>
        <taxon>Arundinoideae</taxon>
        <taxon>Arundineae</taxon>
        <taxon>Arundo</taxon>
    </lineage>
</organism>
<proteinExistence type="predicted"/>
<dbReference type="AlphaFoldDB" id="A0A0A9G165"/>
<evidence type="ECO:0000313" key="1">
    <source>
        <dbReference type="EMBL" id="JAE14373.1"/>
    </source>
</evidence>
<sequence length="72" mass="8242">MMFLRPYHSTAVLAKTADSGLWLPMLYATPANRQCGTTAQMRGRLQSDKTRMDLHSLLLEWLRNMSEISSKL</sequence>
<name>A0A0A9G165_ARUDO</name>